<gene>
    <name evidence="2" type="ORF">H9L22_11535</name>
</gene>
<dbReference type="Proteomes" id="UP000516117">
    <property type="component" value="Chromosome"/>
</dbReference>
<dbReference type="EMBL" id="CP060789">
    <property type="protein sequence ID" value="QNP57587.1"/>
    <property type="molecule type" value="Genomic_DNA"/>
</dbReference>
<dbReference type="InterPro" id="IPR036249">
    <property type="entry name" value="Thioredoxin-like_sf"/>
</dbReference>
<dbReference type="PANTHER" id="PTHR13887:SF41">
    <property type="entry name" value="THIOREDOXIN SUPERFAMILY PROTEIN"/>
    <property type="match status" value="1"/>
</dbReference>
<proteinExistence type="predicted"/>
<reference evidence="2 3" key="1">
    <citation type="submission" date="2020-08" db="EMBL/GenBank/DDBJ databases">
        <title>Genome sequence of Tessaracoccus defluvii JCM 17540T.</title>
        <authorList>
            <person name="Hyun D.-W."/>
            <person name="Bae J.-W."/>
        </authorList>
    </citation>
    <scope>NUCLEOTIDE SEQUENCE [LARGE SCALE GENOMIC DNA]</scope>
    <source>
        <strain evidence="2 3">JCM 17540</strain>
    </source>
</reference>
<feature type="domain" description="DSBA-like thioredoxin" evidence="1">
    <location>
        <begin position="3"/>
        <end position="210"/>
    </location>
</feature>
<organism evidence="2 3">
    <name type="scientific">Tessaracoccus defluvii</name>
    <dbReference type="NCBI Taxonomy" id="1285901"/>
    <lineage>
        <taxon>Bacteria</taxon>
        <taxon>Bacillati</taxon>
        <taxon>Actinomycetota</taxon>
        <taxon>Actinomycetes</taxon>
        <taxon>Propionibacteriales</taxon>
        <taxon>Propionibacteriaceae</taxon>
        <taxon>Tessaracoccus</taxon>
    </lineage>
</organism>
<name>A0A7H0HAM1_9ACTN</name>
<accession>A0A7H0HAM1</accession>
<protein>
    <submittedName>
        <fullName evidence="2">DsbA family oxidoreductase</fullName>
    </submittedName>
</protein>
<evidence type="ECO:0000313" key="2">
    <source>
        <dbReference type="EMBL" id="QNP57587.1"/>
    </source>
</evidence>
<dbReference type="CDD" id="cd03024">
    <property type="entry name" value="DsbA_FrnE"/>
    <property type="match status" value="1"/>
</dbReference>
<dbReference type="KEGG" id="tdf:H9L22_11535"/>
<dbReference type="PANTHER" id="PTHR13887">
    <property type="entry name" value="GLUTATHIONE S-TRANSFERASE KAPPA"/>
    <property type="match status" value="1"/>
</dbReference>
<dbReference type="Gene3D" id="3.40.30.10">
    <property type="entry name" value="Glutaredoxin"/>
    <property type="match status" value="1"/>
</dbReference>
<evidence type="ECO:0000313" key="3">
    <source>
        <dbReference type="Proteomes" id="UP000516117"/>
    </source>
</evidence>
<evidence type="ECO:0000259" key="1">
    <source>
        <dbReference type="Pfam" id="PF01323"/>
    </source>
</evidence>
<keyword evidence="3" id="KW-1185">Reference proteome</keyword>
<dbReference type="SUPFAM" id="SSF52833">
    <property type="entry name" value="Thioredoxin-like"/>
    <property type="match status" value="1"/>
</dbReference>
<dbReference type="Pfam" id="PF01323">
    <property type="entry name" value="DSBA"/>
    <property type="match status" value="1"/>
</dbReference>
<dbReference type="GO" id="GO:0016491">
    <property type="term" value="F:oxidoreductase activity"/>
    <property type="evidence" value="ECO:0007669"/>
    <property type="project" value="InterPro"/>
</dbReference>
<dbReference type="AlphaFoldDB" id="A0A7H0HAM1"/>
<sequence>MDIQIWSDIACPWCYIGKRRFERALEQFPQRDQVTVTWRSFQLDPTLPERSDLDEVDYLVERKGMPREAVEQMMGEVVRQAAGEGLKYDFDSLVVANSRRAHRLLQAAKRADALDGGSRGPALKEALLSAHFEHGENTGDAEVLVRHGVAAGLAADDARAALDSDDLDASVEADIREAAEIGVRGVPFFVFDNRYGVSGAQPTELFLEVLEKVRSEKASPIITVDGAGEACGPDGCA</sequence>
<dbReference type="InterPro" id="IPR001853">
    <property type="entry name" value="DSBA-like_thioredoxin_dom"/>
</dbReference>